<dbReference type="SUPFAM" id="SSF81324">
    <property type="entry name" value="Voltage-gated potassium channels"/>
    <property type="match status" value="1"/>
</dbReference>
<reference evidence="3 4" key="1">
    <citation type="submission" date="2018-08" db="EMBL/GenBank/DDBJ databases">
        <title>Aphanomyces genome sequencing and annotation.</title>
        <authorList>
            <person name="Minardi D."/>
            <person name="Oidtmann B."/>
            <person name="Van Der Giezen M."/>
            <person name="Studholme D.J."/>
        </authorList>
    </citation>
    <scope>NUCLEOTIDE SEQUENCE [LARGE SCALE GENOMIC DNA]</scope>
    <source>
        <strain evidence="3 4">NJM0002</strain>
    </source>
</reference>
<dbReference type="Gene3D" id="1.10.287.630">
    <property type="entry name" value="Helix hairpin bin"/>
    <property type="match status" value="1"/>
</dbReference>
<evidence type="ECO:0000259" key="2">
    <source>
        <dbReference type="PROSITE" id="PS50042"/>
    </source>
</evidence>
<evidence type="ECO:0000256" key="1">
    <source>
        <dbReference type="SAM" id="MobiDB-lite"/>
    </source>
</evidence>
<dbReference type="InterPro" id="IPR018490">
    <property type="entry name" value="cNMP-bd_dom_sf"/>
</dbReference>
<organism evidence="3 4">
    <name type="scientific">Aphanomyces invadans</name>
    <dbReference type="NCBI Taxonomy" id="157072"/>
    <lineage>
        <taxon>Eukaryota</taxon>
        <taxon>Sar</taxon>
        <taxon>Stramenopiles</taxon>
        <taxon>Oomycota</taxon>
        <taxon>Saprolegniomycetes</taxon>
        <taxon>Saprolegniales</taxon>
        <taxon>Verrucalvaceae</taxon>
        <taxon>Aphanomyces</taxon>
    </lineage>
</organism>
<evidence type="ECO:0000313" key="4">
    <source>
        <dbReference type="Proteomes" id="UP000285060"/>
    </source>
</evidence>
<dbReference type="PROSITE" id="PS00888">
    <property type="entry name" value="CNMP_BINDING_1"/>
    <property type="match status" value="1"/>
</dbReference>
<gene>
    <name evidence="3" type="ORF">DYB32_002576</name>
</gene>
<feature type="domain" description="Cyclic nucleotide-binding" evidence="2">
    <location>
        <begin position="508"/>
        <end position="624"/>
    </location>
</feature>
<dbReference type="InterPro" id="IPR018488">
    <property type="entry name" value="cNMP-bd_CS"/>
</dbReference>
<accession>A0A3R7ACG3</accession>
<dbReference type="SMART" id="SM00100">
    <property type="entry name" value="cNMP"/>
    <property type="match status" value="1"/>
</dbReference>
<dbReference type="CDD" id="cd00038">
    <property type="entry name" value="CAP_ED"/>
    <property type="match status" value="1"/>
</dbReference>
<dbReference type="Gene3D" id="1.10.287.70">
    <property type="match status" value="1"/>
</dbReference>
<dbReference type="GO" id="GO:0005249">
    <property type="term" value="F:voltage-gated potassium channel activity"/>
    <property type="evidence" value="ECO:0007669"/>
    <property type="project" value="TreeGrafter"/>
</dbReference>
<dbReference type="AlphaFoldDB" id="A0A3R7ACG3"/>
<feature type="compositionally biased region" description="Basic and acidic residues" evidence="1">
    <location>
        <begin position="14"/>
        <end position="25"/>
    </location>
</feature>
<dbReference type="SUPFAM" id="SSF51206">
    <property type="entry name" value="cAMP-binding domain-like"/>
    <property type="match status" value="1"/>
</dbReference>
<dbReference type="GO" id="GO:0003254">
    <property type="term" value="P:regulation of membrane depolarization"/>
    <property type="evidence" value="ECO:0007669"/>
    <property type="project" value="TreeGrafter"/>
</dbReference>
<dbReference type="Gene3D" id="2.60.120.10">
    <property type="entry name" value="Jelly Rolls"/>
    <property type="match status" value="1"/>
</dbReference>
<dbReference type="Proteomes" id="UP000285060">
    <property type="component" value="Unassembled WGS sequence"/>
</dbReference>
<proteinExistence type="predicted"/>
<evidence type="ECO:0000313" key="3">
    <source>
        <dbReference type="EMBL" id="RHY32414.1"/>
    </source>
</evidence>
<keyword evidence="4" id="KW-1185">Reference proteome</keyword>
<dbReference type="InterPro" id="IPR014710">
    <property type="entry name" value="RmlC-like_jellyroll"/>
</dbReference>
<dbReference type="EMBL" id="QUSY01000138">
    <property type="protein sequence ID" value="RHY32414.1"/>
    <property type="molecule type" value="Genomic_DNA"/>
</dbReference>
<protein>
    <recommendedName>
        <fullName evidence="2">Cyclic nucleotide-binding domain-containing protein</fullName>
    </recommendedName>
</protein>
<comment type="caution">
    <text evidence="3">The sequence shown here is derived from an EMBL/GenBank/DDBJ whole genome shotgun (WGS) entry which is preliminary data.</text>
</comment>
<name>A0A3R7ACG3_9STRA</name>
<dbReference type="Pfam" id="PF00027">
    <property type="entry name" value="cNMP_binding"/>
    <property type="match status" value="1"/>
</dbReference>
<dbReference type="PANTHER" id="PTHR45689">
    <property type="entry name" value="I[[H]] CHANNEL, ISOFORM E"/>
    <property type="match status" value="1"/>
</dbReference>
<dbReference type="GO" id="GO:0035725">
    <property type="term" value="P:sodium ion transmembrane transport"/>
    <property type="evidence" value="ECO:0007669"/>
    <property type="project" value="TreeGrafter"/>
</dbReference>
<dbReference type="VEuPathDB" id="FungiDB:H310_03355"/>
<dbReference type="GO" id="GO:0098855">
    <property type="term" value="C:HCN channel complex"/>
    <property type="evidence" value="ECO:0007669"/>
    <property type="project" value="TreeGrafter"/>
</dbReference>
<dbReference type="InterPro" id="IPR051413">
    <property type="entry name" value="K/Na_HCN_channel"/>
</dbReference>
<feature type="region of interest" description="Disordered" evidence="1">
    <location>
        <begin position="1"/>
        <end position="57"/>
    </location>
</feature>
<dbReference type="PANTHER" id="PTHR45689:SF5">
    <property type="entry name" value="I[[H]] CHANNEL, ISOFORM E"/>
    <property type="match status" value="1"/>
</dbReference>
<sequence length="715" mass="80644">MVEEPSGETGRIMHQSESRSRDGSTHRFGSSKTPEGSMRKNPAAPPPHGNEDPHTQHRPSMLQLANVSFKNLTGMMNHRPSMSHGTSDASFKGGAASFSRHFVHTNSELAPKQSASSISPRGSTIVRARSSIMTQINTIAATPRVVPFAPEVMAPTAPAVASTRTMVAIIYYQVVAIPYSLVFSSPDADPTHDTFGLTTCALFALDIALNFVTPITTEAGGAIVTNHKQIALSYLRGWYVSTSCFMLFSPHTSSLVNPARFVIDMLSAIPIEAIVYFLSSDRSGTFKFIGVLKTSRLPRLVRVLSLARILQFLRIPYEWKHWLLYSRYAHLIRLCTTITAFAYIIHIMACLWYGAVASPQWLDWIETNYKLKTGSNAYVLSYFCMLTTTMGQSNNLYTNTEYAFSCCCMIQGCLLMAVVFGDVGDLISNYYEDQNNYHQKMESLLASMALMRIPSDLQTRICDYYETMYARYGTLNGDTVLFTKELSKNLSTEVELYLRMGMITRCPMFRLCSPEFVQELVMQLGFQVFMADDFVVARGEIGYEMYFIQSGSCDLIQYQIMFDDHTRKKNKPIHQATGTLVRTLLEGDFFGEIALLMNCKQTVTLKATMFTEICVLTRDLFHDITAKYVDDHKVIESFIREKYDPHVLNAALEMQIDPLKAKRKAIISCLNDLAERLEFVEARLIRLETCGSNVDATHYDHHHDIHEHSAMLDMR</sequence>
<dbReference type="PROSITE" id="PS50042">
    <property type="entry name" value="CNMP_BINDING_3"/>
    <property type="match status" value="1"/>
</dbReference>
<dbReference type="InterPro" id="IPR000595">
    <property type="entry name" value="cNMP-bd_dom"/>
</dbReference>